<name>A0ABV7YPG4_9ACTN</name>
<evidence type="ECO:0000313" key="2">
    <source>
        <dbReference type="EMBL" id="MFC3766897.1"/>
    </source>
</evidence>
<dbReference type="EMBL" id="JBHRZH010000062">
    <property type="protein sequence ID" value="MFC3766897.1"/>
    <property type="molecule type" value="Genomic_DNA"/>
</dbReference>
<dbReference type="Proteomes" id="UP001595699">
    <property type="component" value="Unassembled WGS sequence"/>
</dbReference>
<dbReference type="RefSeq" id="WP_205115968.1">
    <property type="nucleotide sequence ID" value="NZ_JAFBCM010000001.1"/>
</dbReference>
<accession>A0ABV7YPG4</accession>
<keyword evidence="1" id="KW-0732">Signal</keyword>
<gene>
    <name evidence="2" type="ORF">ACFOUW_39140</name>
</gene>
<feature type="chain" id="PRO_5045180347" evidence="1">
    <location>
        <begin position="23"/>
        <end position="137"/>
    </location>
</feature>
<proteinExistence type="predicted"/>
<protein>
    <submittedName>
        <fullName evidence="2">Uncharacterized protein</fullName>
    </submittedName>
</protein>
<comment type="caution">
    <text evidence="2">The sequence shown here is derived from an EMBL/GenBank/DDBJ whole genome shotgun (WGS) entry which is preliminary data.</text>
</comment>
<evidence type="ECO:0000256" key="1">
    <source>
        <dbReference type="SAM" id="SignalP"/>
    </source>
</evidence>
<keyword evidence="3" id="KW-1185">Reference proteome</keyword>
<feature type="signal peptide" evidence="1">
    <location>
        <begin position="1"/>
        <end position="22"/>
    </location>
</feature>
<dbReference type="PROSITE" id="PS51257">
    <property type="entry name" value="PROKAR_LIPOPROTEIN"/>
    <property type="match status" value="1"/>
</dbReference>
<sequence length="137" mass="14565">MRAALAMAGLLVMAACSGPSTVAEYAAEEKLEWTKGGRPVPGPGMVSHLGPEHCEWQSSTFLYVGTHTYLRDPENVVGNGFRAGLRQGIELPADARDTGLRAGALEVWLSPSDQGAFLRVGADVERWPRVDGQVGCG</sequence>
<organism evidence="2 3">
    <name type="scientific">Tenggerimyces flavus</name>
    <dbReference type="NCBI Taxonomy" id="1708749"/>
    <lineage>
        <taxon>Bacteria</taxon>
        <taxon>Bacillati</taxon>
        <taxon>Actinomycetota</taxon>
        <taxon>Actinomycetes</taxon>
        <taxon>Propionibacteriales</taxon>
        <taxon>Nocardioidaceae</taxon>
        <taxon>Tenggerimyces</taxon>
    </lineage>
</organism>
<reference evidence="3" key="1">
    <citation type="journal article" date="2019" name="Int. J. Syst. Evol. Microbiol.">
        <title>The Global Catalogue of Microorganisms (GCM) 10K type strain sequencing project: providing services to taxonomists for standard genome sequencing and annotation.</title>
        <authorList>
            <consortium name="The Broad Institute Genomics Platform"/>
            <consortium name="The Broad Institute Genome Sequencing Center for Infectious Disease"/>
            <person name="Wu L."/>
            <person name="Ma J."/>
        </authorList>
    </citation>
    <scope>NUCLEOTIDE SEQUENCE [LARGE SCALE GENOMIC DNA]</scope>
    <source>
        <strain evidence="3">CGMCC 4.7241</strain>
    </source>
</reference>
<evidence type="ECO:0000313" key="3">
    <source>
        <dbReference type="Proteomes" id="UP001595699"/>
    </source>
</evidence>